<dbReference type="OrthoDB" id="3801532at2759"/>
<dbReference type="Pfam" id="PF24864">
    <property type="entry name" value="DUF7730"/>
    <property type="match status" value="1"/>
</dbReference>
<accession>A0A6A6TG70</accession>
<dbReference type="EMBL" id="MU004317">
    <property type="protein sequence ID" value="KAF2658237.1"/>
    <property type="molecule type" value="Genomic_DNA"/>
</dbReference>
<protein>
    <recommendedName>
        <fullName evidence="2">DUF7730 domain-containing protein</fullName>
    </recommendedName>
</protein>
<feature type="domain" description="DUF7730" evidence="2">
    <location>
        <begin position="91"/>
        <end position="222"/>
    </location>
</feature>
<evidence type="ECO:0000256" key="1">
    <source>
        <dbReference type="SAM" id="MobiDB-lite"/>
    </source>
</evidence>
<proteinExistence type="predicted"/>
<name>A0A6A6TG70_9PLEO</name>
<evidence type="ECO:0000313" key="4">
    <source>
        <dbReference type="Proteomes" id="UP000799324"/>
    </source>
</evidence>
<evidence type="ECO:0000259" key="2">
    <source>
        <dbReference type="Pfam" id="PF24864"/>
    </source>
</evidence>
<sequence length="370" mass="42462">MSGYKCSKPAPPSWGRFVKGLSHDLLSLLLTPITVPYEHAQRHQKKKLQKPPKVSKRGRRLSFDEHTGHIESTPSQRALSILGIQKAKQCHDQHTSLFFRLPREIRDLIYSYCADGTIWISSNGPQGQLRAYQDQGVGREIRTFTLPRDSNRPARVAYTCPEEFGVGLLPLVKCCRRIYTEAITYLYTTPSFTFTNAYDFLAFSASLLPSRYRQIRSIHLAITGINTRVFPAPHLSPSCGYWRNWGAHQPDIDNYEFLHHALYPRRVYNGCLEERSSKAQVQDSRKGEGKLWNAVCRVLEQMDGLQRVVFVDVIVASKSRRCVAENLLELAREEWVRERGVQFGIDLKDIAMVREDHLQCLRECGNIEIL</sequence>
<dbReference type="InterPro" id="IPR056632">
    <property type="entry name" value="DUF7730"/>
</dbReference>
<feature type="region of interest" description="Disordered" evidence="1">
    <location>
        <begin position="40"/>
        <end position="59"/>
    </location>
</feature>
<gene>
    <name evidence="3" type="ORF">K491DRAFT_690392</name>
</gene>
<organism evidence="3 4">
    <name type="scientific">Lophiostoma macrostomum CBS 122681</name>
    <dbReference type="NCBI Taxonomy" id="1314788"/>
    <lineage>
        <taxon>Eukaryota</taxon>
        <taxon>Fungi</taxon>
        <taxon>Dikarya</taxon>
        <taxon>Ascomycota</taxon>
        <taxon>Pezizomycotina</taxon>
        <taxon>Dothideomycetes</taxon>
        <taxon>Pleosporomycetidae</taxon>
        <taxon>Pleosporales</taxon>
        <taxon>Lophiostomataceae</taxon>
        <taxon>Lophiostoma</taxon>
    </lineage>
</organism>
<dbReference type="AlphaFoldDB" id="A0A6A6TG70"/>
<evidence type="ECO:0000313" key="3">
    <source>
        <dbReference type="EMBL" id="KAF2658237.1"/>
    </source>
</evidence>
<dbReference type="Proteomes" id="UP000799324">
    <property type="component" value="Unassembled WGS sequence"/>
</dbReference>
<dbReference type="PANTHER" id="PTHR38790">
    <property type="entry name" value="2EXR DOMAIN-CONTAINING PROTEIN-RELATED"/>
    <property type="match status" value="1"/>
</dbReference>
<feature type="compositionally biased region" description="Basic residues" evidence="1">
    <location>
        <begin position="42"/>
        <end position="59"/>
    </location>
</feature>
<keyword evidence="4" id="KW-1185">Reference proteome</keyword>
<reference evidence="3" key="1">
    <citation type="journal article" date="2020" name="Stud. Mycol.">
        <title>101 Dothideomycetes genomes: a test case for predicting lifestyles and emergence of pathogens.</title>
        <authorList>
            <person name="Haridas S."/>
            <person name="Albert R."/>
            <person name="Binder M."/>
            <person name="Bloem J."/>
            <person name="Labutti K."/>
            <person name="Salamov A."/>
            <person name="Andreopoulos B."/>
            <person name="Baker S."/>
            <person name="Barry K."/>
            <person name="Bills G."/>
            <person name="Bluhm B."/>
            <person name="Cannon C."/>
            <person name="Castanera R."/>
            <person name="Culley D."/>
            <person name="Daum C."/>
            <person name="Ezra D."/>
            <person name="Gonzalez J."/>
            <person name="Henrissat B."/>
            <person name="Kuo A."/>
            <person name="Liang C."/>
            <person name="Lipzen A."/>
            <person name="Lutzoni F."/>
            <person name="Magnuson J."/>
            <person name="Mondo S."/>
            <person name="Nolan M."/>
            <person name="Ohm R."/>
            <person name="Pangilinan J."/>
            <person name="Park H.-J."/>
            <person name="Ramirez L."/>
            <person name="Alfaro M."/>
            <person name="Sun H."/>
            <person name="Tritt A."/>
            <person name="Yoshinaga Y."/>
            <person name="Zwiers L.-H."/>
            <person name="Turgeon B."/>
            <person name="Goodwin S."/>
            <person name="Spatafora J."/>
            <person name="Crous P."/>
            <person name="Grigoriev I."/>
        </authorList>
    </citation>
    <scope>NUCLEOTIDE SEQUENCE</scope>
    <source>
        <strain evidence="3">CBS 122681</strain>
    </source>
</reference>